<reference evidence="2" key="1">
    <citation type="submission" date="2020-09" db="EMBL/GenBank/DDBJ databases">
        <authorList>
            <person name="Kim M.K."/>
        </authorList>
    </citation>
    <scope>NUCLEOTIDE SEQUENCE</scope>
    <source>
        <strain evidence="2">BT702</strain>
    </source>
</reference>
<feature type="region of interest" description="Disordered" evidence="1">
    <location>
        <begin position="1"/>
        <end position="62"/>
    </location>
</feature>
<evidence type="ECO:0000256" key="1">
    <source>
        <dbReference type="SAM" id="MobiDB-lite"/>
    </source>
</evidence>
<accession>A0A926Y1T9</accession>
<organism evidence="2 3">
    <name type="scientific">Spirosoma profusum</name>
    <dbReference type="NCBI Taxonomy" id="2771354"/>
    <lineage>
        <taxon>Bacteria</taxon>
        <taxon>Pseudomonadati</taxon>
        <taxon>Bacteroidota</taxon>
        <taxon>Cytophagia</taxon>
        <taxon>Cytophagales</taxon>
        <taxon>Cytophagaceae</taxon>
        <taxon>Spirosoma</taxon>
    </lineage>
</organism>
<dbReference type="EMBL" id="JACWZY010000012">
    <property type="protein sequence ID" value="MBD2702048.1"/>
    <property type="molecule type" value="Genomic_DNA"/>
</dbReference>
<dbReference type="RefSeq" id="WP_190887904.1">
    <property type="nucleotide sequence ID" value="NZ_JACWZY010000012.1"/>
</dbReference>
<dbReference type="AlphaFoldDB" id="A0A926Y1T9"/>
<comment type="caution">
    <text evidence="2">The sequence shown here is derived from an EMBL/GenBank/DDBJ whole genome shotgun (WGS) entry which is preliminary data.</text>
</comment>
<gene>
    <name evidence="2" type="ORF">IC229_15465</name>
</gene>
<evidence type="ECO:0000313" key="2">
    <source>
        <dbReference type="EMBL" id="MBD2702048.1"/>
    </source>
</evidence>
<keyword evidence="3" id="KW-1185">Reference proteome</keyword>
<name>A0A926Y1T9_9BACT</name>
<sequence length="62" mass="6755">MQSIRWYSPGGDADQGGNTANDNDSNQSQEGQHQPGNTPLDDQEELADGYIHGHAEQDEAKE</sequence>
<feature type="compositionally biased region" description="Basic and acidic residues" evidence="1">
    <location>
        <begin position="51"/>
        <end position="62"/>
    </location>
</feature>
<dbReference type="Proteomes" id="UP000598820">
    <property type="component" value="Unassembled WGS sequence"/>
</dbReference>
<protein>
    <submittedName>
        <fullName evidence="2">Uncharacterized protein</fullName>
    </submittedName>
</protein>
<proteinExistence type="predicted"/>
<evidence type="ECO:0000313" key="3">
    <source>
        <dbReference type="Proteomes" id="UP000598820"/>
    </source>
</evidence>
<feature type="compositionally biased region" description="Polar residues" evidence="1">
    <location>
        <begin position="16"/>
        <end position="37"/>
    </location>
</feature>